<organism evidence="1 2">
    <name type="scientific">Moorena producens PAL-8-15-08-1</name>
    <dbReference type="NCBI Taxonomy" id="1458985"/>
    <lineage>
        <taxon>Bacteria</taxon>
        <taxon>Bacillati</taxon>
        <taxon>Cyanobacteriota</taxon>
        <taxon>Cyanophyceae</taxon>
        <taxon>Coleofasciculales</taxon>
        <taxon>Coleofasciculaceae</taxon>
        <taxon>Moorena</taxon>
    </lineage>
</organism>
<dbReference type="AlphaFoldDB" id="A0A1D8TM32"/>
<dbReference type="OrthoDB" id="467081at2"/>
<dbReference type="Pfam" id="PF08869">
    <property type="entry name" value="XisI"/>
    <property type="match status" value="1"/>
</dbReference>
<dbReference type="STRING" id="1458985.BJP34_03935"/>
<dbReference type="SUPFAM" id="SSF143847">
    <property type="entry name" value="XisI-like"/>
    <property type="match status" value="1"/>
</dbReference>
<gene>
    <name evidence="1" type="ORF">BJP34_03935</name>
</gene>
<accession>A0A1D8TM32</accession>
<dbReference type="KEGG" id="mpro:BJP34_03935"/>
<dbReference type="Proteomes" id="UP000177870">
    <property type="component" value="Chromosome"/>
</dbReference>
<evidence type="ECO:0000313" key="2">
    <source>
        <dbReference type="Proteomes" id="UP000177870"/>
    </source>
</evidence>
<dbReference type="RefSeq" id="WP_070391217.1">
    <property type="nucleotide sequence ID" value="NZ_CP017599.1"/>
</dbReference>
<dbReference type="InterPro" id="IPR014968">
    <property type="entry name" value="XisI"/>
</dbReference>
<dbReference type="Gene3D" id="3.30.310.110">
    <property type="entry name" value="XisI-like"/>
    <property type="match status" value="1"/>
</dbReference>
<sequence length="111" mass="12842">MDKLENYRQIIRQILTPYVNIDYSNVNIRNHAAFDRETDQYLIISEGWNNQEHLHSCLIHVGIINYKIWIKCDNTEDGIANDLVAAGIPKSDIVLAFHPPDVRKFTEFAVS</sequence>
<reference evidence="2" key="1">
    <citation type="submission" date="2016-10" db="EMBL/GenBank/DDBJ databases">
        <title>Comparative genomics uncovers the prolific and rare metabolic potential of the cyanobacterial genus Moorea.</title>
        <authorList>
            <person name="Leao T."/>
            <person name="Castelao G."/>
            <person name="Korobeynikov A."/>
            <person name="Monroe E.A."/>
            <person name="Podell S."/>
            <person name="Glukhov E."/>
            <person name="Allen E."/>
            <person name="Gerwick W.H."/>
            <person name="Gerwick L."/>
        </authorList>
    </citation>
    <scope>NUCLEOTIDE SEQUENCE [LARGE SCALE GENOMIC DNA]</scope>
    <source>
        <strain evidence="2">PAL-8-15-08-1</strain>
    </source>
</reference>
<proteinExistence type="predicted"/>
<protein>
    <submittedName>
        <fullName evidence="1">XisI protein</fullName>
    </submittedName>
</protein>
<name>A0A1D8TM32_9CYAN</name>
<dbReference type="EMBL" id="CP017599">
    <property type="protein sequence ID" value="AOW98710.1"/>
    <property type="molecule type" value="Genomic_DNA"/>
</dbReference>
<evidence type="ECO:0000313" key="1">
    <source>
        <dbReference type="EMBL" id="AOW98710.1"/>
    </source>
</evidence>
<dbReference type="CDD" id="cd16382">
    <property type="entry name" value="XisI-like"/>
    <property type="match status" value="1"/>
</dbReference>
<dbReference type="InterPro" id="IPR035943">
    <property type="entry name" value="XisI-like_sf"/>
</dbReference>